<dbReference type="Proteomes" id="UP000070544">
    <property type="component" value="Unassembled WGS sequence"/>
</dbReference>
<sequence>MSRCDLTGRVESTLQRSSRSVPTYAAQLLTDLMNEAIPQVFAGADPWIVRAITNAVNWAGTTPHGEELFSVLFGSGAGVILVTNCVGLHWVIAKQVVAQMIVYSKDFFDKLESGASVVISTANYDELIQDRLNGSRVFVLAKSSFGGISLKEFEAAALRRSSSTLSVQCCW</sequence>
<protein>
    <submittedName>
        <fullName evidence="1">Uncharacterized protein</fullName>
    </submittedName>
</protein>
<accession>A0A139AUK0</accession>
<proteinExistence type="predicted"/>
<keyword evidence="2" id="KW-1185">Reference proteome</keyword>
<organism evidence="1 2">
    <name type="scientific">Gonapodya prolifera (strain JEL478)</name>
    <name type="common">Monoblepharis prolifera</name>
    <dbReference type="NCBI Taxonomy" id="1344416"/>
    <lineage>
        <taxon>Eukaryota</taxon>
        <taxon>Fungi</taxon>
        <taxon>Fungi incertae sedis</taxon>
        <taxon>Chytridiomycota</taxon>
        <taxon>Chytridiomycota incertae sedis</taxon>
        <taxon>Monoblepharidomycetes</taxon>
        <taxon>Monoblepharidales</taxon>
        <taxon>Gonapodyaceae</taxon>
        <taxon>Gonapodya</taxon>
    </lineage>
</organism>
<evidence type="ECO:0000313" key="2">
    <source>
        <dbReference type="Proteomes" id="UP000070544"/>
    </source>
</evidence>
<evidence type="ECO:0000313" key="1">
    <source>
        <dbReference type="EMBL" id="KXS20253.1"/>
    </source>
</evidence>
<dbReference type="AlphaFoldDB" id="A0A139AUK0"/>
<name>A0A139AUK0_GONPJ</name>
<dbReference type="EMBL" id="KQ965736">
    <property type="protein sequence ID" value="KXS20253.1"/>
    <property type="molecule type" value="Genomic_DNA"/>
</dbReference>
<gene>
    <name evidence="1" type="ORF">M427DRAFT_405673</name>
</gene>
<reference evidence="1 2" key="1">
    <citation type="journal article" date="2015" name="Genome Biol. Evol.">
        <title>Phylogenomic analyses indicate that early fungi evolved digesting cell walls of algal ancestors of land plants.</title>
        <authorList>
            <person name="Chang Y."/>
            <person name="Wang S."/>
            <person name="Sekimoto S."/>
            <person name="Aerts A.L."/>
            <person name="Choi C."/>
            <person name="Clum A."/>
            <person name="LaButti K.M."/>
            <person name="Lindquist E.A."/>
            <person name="Yee Ngan C."/>
            <person name="Ohm R.A."/>
            <person name="Salamov A.A."/>
            <person name="Grigoriev I.V."/>
            <person name="Spatafora J.W."/>
            <person name="Berbee M.L."/>
        </authorList>
    </citation>
    <scope>NUCLEOTIDE SEQUENCE [LARGE SCALE GENOMIC DNA]</scope>
    <source>
        <strain evidence="1 2">JEL478</strain>
    </source>
</reference>